<keyword evidence="2" id="KW-0813">Transport</keyword>
<dbReference type="AlphaFoldDB" id="A0A5N5D6G9"/>
<dbReference type="Pfam" id="PF07690">
    <property type="entry name" value="MFS_1"/>
    <property type="match status" value="1"/>
</dbReference>
<organism evidence="8 9">
    <name type="scientific">Lasiodiplodia theobromae</name>
    <dbReference type="NCBI Taxonomy" id="45133"/>
    <lineage>
        <taxon>Eukaryota</taxon>
        <taxon>Fungi</taxon>
        <taxon>Dikarya</taxon>
        <taxon>Ascomycota</taxon>
        <taxon>Pezizomycotina</taxon>
        <taxon>Dothideomycetes</taxon>
        <taxon>Dothideomycetes incertae sedis</taxon>
        <taxon>Botryosphaeriales</taxon>
        <taxon>Botryosphaeriaceae</taxon>
        <taxon>Lasiodiplodia</taxon>
    </lineage>
</organism>
<evidence type="ECO:0000256" key="2">
    <source>
        <dbReference type="ARBA" id="ARBA00022448"/>
    </source>
</evidence>
<evidence type="ECO:0000256" key="7">
    <source>
        <dbReference type="SAM" id="Phobius"/>
    </source>
</evidence>
<proteinExistence type="predicted"/>
<dbReference type="GO" id="GO:0022857">
    <property type="term" value="F:transmembrane transporter activity"/>
    <property type="evidence" value="ECO:0007669"/>
    <property type="project" value="InterPro"/>
</dbReference>
<dbReference type="PANTHER" id="PTHR42718">
    <property type="entry name" value="MAJOR FACILITATOR SUPERFAMILY MULTIDRUG TRANSPORTER MFSC"/>
    <property type="match status" value="1"/>
</dbReference>
<evidence type="ECO:0000256" key="4">
    <source>
        <dbReference type="ARBA" id="ARBA00022989"/>
    </source>
</evidence>
<feature type="transmembrane region" description="Helical" evidence="7">
    <location>
        <begin position="93"/>
        <end position="112"/>
    </location>
</feature>
<keyword evidence="3 7" id="KW-0812">Transmembrane</keyword>
<dbReference type="Proteomes" id="UP000325902">
    <property type="component" value="Unassembled WGS sequence"/>
</dbReference>
<feature type="transmembrane region" description="Helical" evidence="7">
    <location>
        <begin position="295"/>
        <end position="316"/>
    </location>
</feature>
<name>A0A5N5D6G9_9PEZI</name>
<dbReference type="OrthoDB" id="2130629at2759"/>
<dbReference type="InterPro" id="IPR036259">
    <property type="entry name" value="MFS_trans_sf"/>
</dbReference>
<evidence type="ECO:0000256" key="3">
    <source>
        <dbReference type="ARBA" id="ARBA00022692"/>
    </source>
</evidence>
<keyword evidence="4 7" id="KW-1133">Transmembrane helix</keyword>
<feature type="transmembrane region" description="Helical" evidence="7">
    <location>
        <begin position="124"/>
        <end position="142"/>
    </location>
</feature>
<accession>A0A5N5D6G9</accession>
<feature type="transmembrane region" description="Helical" evidence="7">
    <location>
        <begin position="259"/>
        <end position="283"/>
    </location>
</feature>
<comment type="subcellular location">
    <subcellularLocation>
        <location evidence="1">Membrane</location>
        <topology evidence="1">Multi-pass membrane protein</topology>
    </subcellularLocation>
</comment>
<feature type="region of interest" description="Disordered" evidence="6">
    <location>
        <begin position="361"/>
        <end position="387"/>
    </location>
</feature>
<evidence type="ECO:0000256" key="5">
    <source>
        <dbReference type="ARBA" id="ARBA00023136"/>
    </source>
</evidence>
<feature type="transmembrane region" description="Helical" evidence="7">
    <location>
        <begin position="199"/>
        <end position="219"/>
    </location>
</feature>
<dbReference type="Gene3D" id="1.20.1250.20">
    <property type="entry name" value="MFS general substrate transporter like domains"/>
    <property type="match status" value="1"/>
</dbReference>
<protein>
    <submittedName>
        <fullName evidence="8">Efflux pump terG</fullName>
    </submittedName>
</protein>
<comment type="caution">
    <text evidence="8">The sequence shown here is derived from an EMBL/GenBank/DDBJ whole genome shotgun (WGS) entry which is preliminary data.</text>
</comment>
<sequence length="387" mass="41624">MAGETALRWARLALVCLIFFIDIASLGMCTIALPSMKSDLGFDQGSLQWIFWFTLIVEGTLQALSLLLLWAFKGPVTNSQDNNKSTFSILSRFDPLGICLSIPGLILLVYGLTTGNIHGWDQASVIATIVIAVCLLAAFAFVELRFAAHPLIPIYLWSDTIKISGCVIAAFTYAVWQGANYLLTLQLQDFGFSALQTSVHFLPLGITACVVNFIIPHLLSPVGPRLLLTISWILAIVGVVLLSLMNSNDDYWRYCLPGMILYITGVGTVYYVGNVVVVASALAKDQGSISGVYNMCLNVGGAVLGVAVLTVIDNSVTANNGGQNDAQARLDGYRAGYYGAIFMCGLAIILSVLAIRPKKEEADATADEQCEVESDSSRATPSSKENV</sequence>
<feature type="transmembrane region" description="Helical" evidence="7">
    <location>
        <begin position="12"/>
        <end position="33"/>
    </location>
</feature>
<evidence type="ECO:0000256" key="1">
    <source>
        <dbReference type="ARBA" id="ARBA00004141"/>
    </source>
</evidence>
<keyword evidence="9" id="KW-1185">Reference proteome</keyword>
<feature type="compositionally biased region" description="Acidic residues" evidence="6">
    <location>
        <begin position="363"/>
        <end position="374"/>
    </location>
</feature>
<evidence type="ECO:0000256" key="6">
    <source>
        <dbReference type="SAM" id="MobiDB-lite"/>
    </source>
</evidence>
<evidence type="ECO:0000313" key="8">
    <source>
        <dbReference type="EMBL" id="KAB2573358.1"/>
    </source>
</evidence>
<keyword evidence="5 7" id="KW-0472">Membrane</keyword>
<feature type="transmembrane region" description="Helical" evidence="7">
    <location>
        <begin position="49"/>
        <end position="72"/>
    </location>
</feature>
<dbReference type="EMBL" id="VCHE01000060">
    <property type="protein sequence ID" value="KAB2573358.1"/>
    <property type="molecule type" value="Genomic_DNA"/>
</dbReference>
<gene>
    <name evidence="8" type="primary">terG</name>
    <name evidence="8" type="ORF">DBV05_g7961</name>
</gene>
<evidence type="ECO:0000313" key="9">
    <source>
        <dbReference type="Proteomes" id="UP000325902"/>
    </source>
</evidence>
<feature type="transmembrane region" description="Helical" evidence="7">
    <location>
        <begin position="226"/>
        <end position="247"/>
    </location>
</feature>
<reference evidence="8 9" key="1">
    <citation type="journal article" date="2019" name="Sci. Rep.">
        <title>A multi-omics analysis of the grapevine pathogen Lasiodiplodia theobromae reveals that temperature affects the expression of virulence- and pathogenicity-related genes.</title>
        <authorList>
            <person name="Felix C."/>
            <person name="Meneses R."/>
            <person name="Goncalves M.F.M."/>
            <person name="Tilleman L."/>
            <person name="Duarte A.S."/>
            <person name="Jorrin-Novo J.V."/>
            <person name="Van de Peer Y."/>
            <person name="Deforce D."/>
            <person name="Van Nieuwerburgh F."/>
            <person name="Esteves A.C."/>
            <person name="Alves A."/>
        </authorList>
    </citation>
    <scope>NUCLEOTIDE SEQUENCE [LARGE SCALE GENOMIC DNA]</scope>
    <source>
        <strain evidence="8 9">LA-SOL3</strain>
    </source>
</reference>
<dbReference type="PANTHER" id="PTHR42718:SF9">
    <property type="entry name" value="MAJOR FACILITATOR SUPERFAMILY MULTIDRUG TRANSPORTER MFSC"/>
    <property type="match status" value="1"/>
</dbReference>
<dbReference type="InterPro" id="IPR011701">
    <property type="entry name" value="MFS"/>
</dbReference>
<feature type="compositionally biased region" description="Polar residues" evidence="6">
    <location>
        <begin position="377"/>
        <end position="387"/>
    </location>
</feature>
<dbReference type="GO" id="GO:0016020">
    <property type="term" value="C:membrane"/>
    <property type="evidence" value="ECO:0007669"/>
    <property type="project" value="UniProtKB-SubCell"/>
</dbReference>
<feature type="transmembrane region" description="Helical" evidence="7">
    <location>
        <begin position="154"/>
        <end position="179"/>
    </location>
</feature>
<dbReference type="SUPFAM" id="SSF103473">
    <property type="entry name" value="MFS general substrate transporter"/>
    <property type="match status" value="1"/>
</dbReference>
<feature type="transmembrane region" description="Helical" evidence="7">
    <location>
        <begin position="336"/>
        <end position="355"/>
    </location>
</feature>